<evidence type="ECO:0000313" key="2">
    <source>
        <dbReference type="Proteomes" id="UP001501490"/>
    </source>
</evidence>
<dbReference type="EMBL" id="BAABAB010000026">
    <property type="protein sequence ID" value="GAA3629976.1"/>
    <property type="molecule type" value="Genomic_DNA"/>
</dbReference>
<dbReference type="Pfam" id="PF06897">
    <property type="entry name" value="DUF1269"/>
    <property type="match status" value="1"/>
</dbReference>
<name>A0ABP7AD60_9ACTN</name>
<gene>
    <name evidence="1" type="ORF">GCM10022236_35420</name>
</gene>
<organism evidence="1 2">
    <name type="scientific">Microlunatus ginsengisoli</name>
    <dbReference type="NCBI Taxonomy" id="363863"/>
    <lineage>
        <taxon>Bacteria</taxon>
        <taxon>Bacillati</taxon>
        <taxon>Actinomycetota</taxon>
        <taxon>Actinomycetes</taxon>
        <taxon>Propionibacteriales</taxon>
        <taxon>Propionibacteriaceae</taxon>
        <taxon>Microlunatus</taxon>
    </lineage>
</organism>
<evidence type="ECO:0000313" key="1">
    <source>
        <dbReference type="EMBL" id="GAA3629976.1"/>
    </source>
</evidence>
<dbReference type="InterPro" id="IPR009200">
    <property type="entry name" value="DUF1269_membrane"/>
</dbReference>
<accession>A0ABP7AD60</accession>
<keyword evidence="2" id="KW-1185">Reference proteome</keyword>
<sequence>MRQPSPAPSGVTAFSAWVFDTPDTAGRLLPAFEGSPHRPAVRVDDVAVVSWPADRLRPLAWHGCPVDDALVLAGAFWGMLFAEVFLLPLSCPPAGGPGPSDGQLAHLGLDAAVVRSLRDLIVADTSAVLVVHRANAAEIGAALPIRPDPSLTVLLTPEQVGRLRAGFADDER</sequence>
<proteinExistence type="predicted"/>
<dbReference type="Proteomes" id="UP001501490">
    <property type="component" value="Unassembled WGS sequence"/>
</dbReference>
<dbReference type="RefSeq" id="WP_344807000.1">
    <property type="nucleotide sequence ID" value="NZ_BAABAB010000026.1"/>
</dbReference>
<reference evidence="2" key="1">
    <citation type="journal article" date="2019" name="Int. J. Syst. Evol. Microbiol.">
        <title>The Global Catalogue of Microorganisms (GCM) 10K type strain sequencing project: providing services to taxonomists for standard genome sequencing and annotation.</title>
        <authorList>
            <consortium name="The Broad Institute Genomics Platform"/>
            <consortium name="The Broad Institute Genome Sequencing Center for Infectious Disease"/>
            <person name="Wu L."/>
            <person name="Ma J."/>
        </authorList>
    </citation>
    <scope>NUCLEOTIDE SEQUENCE [LARGE SCALE GENOMIC DNA]</scope>
    <source>
        <strain evidence="2">JCM 16929</strain>
    </source>
</reference>
<protein>
    <submittedName>
        <fullName evidence="1">DUF1269 domain-containing protein</fullName>
    </submittedName>
</protein>
<comment type="caution">
    <text evidence="1">The sequence shown here is derived from an EMBL/GenBank/DDBJ whole genome shotgun (WGS) entry which is preliminary data.</text>
</comment>